<keyword evidence="4" id="KW-1185">Reference proteome</keyword>
<evidence type="ECO:0000259" key="2">
    <source>
        <dbReference type="Pfam" id="PF13568"/>
    </source>
</evidence>
<evidence type="ECO:0000256" key="1">
    <source>
        <dbReference type="SAM" id="SignalP"/>
    </source>
</evidence>
<gene>
    <name evidence="3" type="ORF">SAMN04488513_10650</name>
</gene>
<accession>A0A1M6KFY1</accession>
<feature type="signal peptide" evidence="1">
    <location>
        <begin position="1"/>
        <end position="32"/>
    </location>
</feature>
<feature type="domain" description="Outer membrane protein beta-barrel" evidence="2">
    <location>
        <begin position="32"/>
        <end position="219"/>
    </location>
</feature>
<evidence type="ECO:0000313" key="4">
    <source>
        <dbReference type="Proteomes" id="UP000184543"/>
    </source>
</evidence>
<feature type="chain" id="PRO_5012545224" evidence="1">
    <location>
        <begin position="33"/>
        <end position="243"/>
    </location>
</feature>
<dbReference type="AlphaFoldDB" id="A0A1M6KFY1"/>
<evidence type="ECO:0000313" key="3">
    <source>
        <dbReference type="EMBL" id="SHJ57866.1"/>
    </source>
</evidence>
<keyword evidence="1" id="KW-0732">Signal</keyword>
<name>A0A1M6KFY1_9FLAO</name>
<reference evidence="4" key="1">
    <citation type="submission" date="2016-11" db="EMBL/GenBank/DDBJ databases">
        <authorList>
            <person name="Varghese N."/>
            <person name="Submissions S."/>
        </authorList>
    </citation>
    <scope>NUCLEOTIDE SEQUENCE [LARGE SCALE GENOMIC DNA]</scope>
    <source>
        <strain evidence="4">DSM 19858</strain>
    </source>
</reference>
<dbReference type="EMBL" id="FQYU01000006">
    <property type="protein sequence ID" value="SHJ57866.1"/>
    <property type="molecule type" value="Genomic_DNA"/>
</dbReference>
<proteinExistence type="predicted"/>
<organism evidence="3 4">
    <name type="scientific">Pseudozobellia thermophila</name>
    <dbReference type="NCBI Taxonomy" id="192903"/>
    <lineage>
        <taxon>Bacteria</taxon>
        <taxon>Pseudomonadati</taxon>
        <taxon>Bacteroidota</taxon>
        <taxon>Flavobacteriia</taxon>
        <taxon>Flavobacteriales</taxon>
        <taxon>Flavobacteriaceae</taxon>
        <taxon>Pseudozobellia</taxon>
    </lineage>
</organism>
<dbReference type="Pfam" id="PF13568">
    <property type="entry name" value="OMP_b-brl_2"/>
    <property type="match status" value="1"/>
</dbReference>
<sequence>MVRGVFYFSIFTVMKKCLLVFLWVLTAQGAMAQTNGDTVALDTRYLEDQFYIGLTYNFLLEKPDVVNQSNLSYGLQMGFIKDMPINAGRTVALGLGLGYGLYSYYSNLQAVELEEDFGYLIIDDEADFKRNKIESHMIEVPFEFRWRSSNEVSYKFWRVYTGFKVGYALGSRSKLVPTEGAKTSFYNTDIRKFQYGLTFNFGYNTFNLHAYYSLSNLFDDNVYLDGDPIDIKPLRLGIVFYIL</sequence>
<dbReference type="STRING" id="192903.SAMN04488513_10650"/>
<protein>
    <submittedName>
        <fullName evidence="3">Outer membrane protein beta-barrel domain-containing protein</fullName>
    </submittedName>
</protein>
<dbReference type="InterPro" id="IPR025665">
    <property type="entry name" value="Beta-barrel_OMP_2"/>
</dbReference>
<dbReference type="Proteomes" id="UP000184543">
    <property type="component" value="Unassembled WGS sequence"/>
</dbReference>